<sequence length="233" mass="26178">MSLGSDLTVLEELTSNAKQIQDDVLTEILKANANTEYLSRFLHGSSDKELFKKNVRVVSYEDMKPYIDLYIKWLCSSGTSSGNPKIFPANNIFFEKVLFVSALRSLVMSKHFDGLKQGKMMRFVFSSLESTTPCGLPFATSTPSFIKSEYFRNQPKNLTSPDQVILCPDAKQSAIYASGLLQAIHFLENYWKELSNNIRFGHVSEGITDRGCRDSVSIILGEPNPELADVIER</sequence>
<gene>
    <name evidence="1" type="ORF">ANE_LOCUS17500</name>
</gene>
<name>A0A565C0D3_9BRAS</name>
<evidence type="ECO:0000313" key="2">
    <source>
        <dbReference type="Proteomes" id="UP000489600"/>
    </source>
</evidence>
<dbReference type="EMBL" id="CABITT030000006">
    <property type="protein sequence ID" value="VVB07056.1"/>
    <property type="molecule type" value="Genomic_DNA"/>
</dbReference>
<proteinExistence type="predicted"/>
<dbReference type="AlphaFoldDB" id="A0A565C0D3"/>
<dbReference type="OrthoDB" id="967995at2759"/>
<evidence type="ECO:0000313" key="1">
    <source>
        <dbReference type="EMBL" id="VVB07056.1"/>
    </source>
</evidence>
<dbReference type="PANTHER" id="PTHR31901:SF52">
    <property type="entry name" value="AUXIN-RESPONSIVE GH3 FAMILY PROTEIN"/>
    <property type="match status" value="1"/>
</dbReference>
<dbReference type="Pfam" id="PF03321">
    <property type="entry name" value="GH3"/>
    <property type="match status" value="1"/>
</dbReference>
<dbReference type="InterPro" id="IPR004993">
    <property type="entry name" value="GH3"/>
</dbReference>
<dbReference type="PANTHER" id="PTHR31901">
    <property type="entry name" value="GH3 DOMAIN-CONTAINING PROTEIN"/>
    <property type="match status" value="1"/>
</dbReference>
<reference evidence="1" key="1">
    <citation type="submission" date="2019-07" db="EMBL/GenBank/DDBJ databases">
        <authorList>
            <person name="Dittberner H."/>
        </authorList>
    </citation>
    <scope>NUCLEOTIDE SEQUENCE [LARGE SCALE GENOMIC DNA]</scope>
</reference>
<keyword evidence="2" id="KW-1185">Reference proteome</keyword>
<protein>
    <submittedName>
        <fullName evidence="1">Uncharacterized protein</fullName>
    </submittedName>
</protein>
<organism evidence="1 2">
    <name type="scientific">Arabis nemorensis</name>
    <dbReference type="NCBI Taxonomy" id="586526"/>
    <lineage>
        <taxon>Eukaryota</taxon>
        <taxon>Viridiplantae</taxon>
        <taxon>Streptophyta</taxon>
        <taxon>Embryophyta</taxon>
        <taxon>Tracheophyta</taxon>
        <taxon>Spermatophyta</taxon>
        <taxon>Magnoliopsida</taxon>
        <taxon>eudicotyledons</taxon>
        <taxon>Gunneridae</taxon>
        <taxon>Pentapetalae</taxon>
        <taxon>rosids</taxon>
        <taxon>malvids</taxon>
        <taxon>Brassicales</taxon>
        <taxon>Brassicaceae</taxon>
        <taxon>Arabideae</taxon>
        <taxon>Arabis</taxon>
    </lineage>
</organism>
<dbReference type="GO" id="GO:0016881">
    <property type="term" value="F:acid-amino acid ligase activity"/>
    <property type="evidence" value="ECO:0007669"/>
    <property type="project" value="TreeGrafter"/>
</dbReference>
<dbReference type="Proteomes" id="UP000489600">
    <property type="component" value="Unassembled WGS sequence"/>
</dbReference>
<dbReference type="GO" id="GO:0005737">
    <property type="term" value="C:cytoplasm"/>
    <property type="evidence" value="ECO:0007669"/>
    <property type="project" value="TreeGrafter"/>
</dbReference>
<accession>A0A565C0D3</accession>
<comment type="caution">
    <text evidence="1">The sequence shown here is derived from an EMBL/GenBank/DDBJ whole genome shotgun (WGS) entry which is preliminary data.</text>
</comment>